<name>A0A5C6C0P8_9BACT</name>
<comment type="caution">
    <text evidence="1">The sequence shown here is derived from an EMBL/GenBank/DDBJ whole genome shotgun (WGS) entry which is preliminary data.</text>
</comment>
<keyword evidence="2" id="KW-1185">Reference proteome</keyword>
<organism evidence="1 2">
    <name type="scientific">Allorhodopirellula heiligendammensis</name>
    <dbReference type="NCBI Taxonomy" id="2714739"/>
    <lineage>
        <taxon>Bacteria</taxon>
        <taxon>Pseudomonadati</taxon>
        <taxon>Planctomycetota</taxon>
        <taxon>Planctomycetia</taxon>
        <taxon>Pirellulales</taxon>
        <taxon>Pirellulaceae</taxon>
        <taxon>Allorhodopirellula</taxon>
    </lineage>
</organism>
<dbReference type="AlphaFoldDB" id="A0A5C6C0P8"/>
<accession>A0A5C6C0P8</accession>
<proteinExistence type="predicted"/>
<reference evidence="1 2" key="1">
    <citation type="journal article" date="2020" name="Antonie Van Leeuwenhoek">
        <title>Rhodopirellula heiligendammensis sp. nov., Rhodopirellula pilleata sp. nov., and Rhodopirellula solitaria sp. nov. isolated from natural or artificial marine surfaces in Northern Germany and California, USA, and emended description of the genus Rhodopirellula.</title>
        <authorList>
            <person name="Kallscheuer N."/>
            <person name="Wiegand S."/>
            <person name="Jogler M."/>
            <person name="Boedeker C."/>
            <person name="Peeters S.H."/>
            <person name="Rast P."/>
            <person name="Heuer A."/>
            <person name="Jetten M.S.M."/>
            <person name="Rohde M."/>
            <person name="Jogler C."/>
        </authorList>
    </citation>
    <scope>NUCLEOTIDE SEQUENCE [LARGE SCALE GENOMIC DNA]</scope>
    <source>
        <strain evidence="1 2">Poly21</strain>
    </source>
</reference>
<evidence type="ECO:0000313" key="2">
    <source>
        <dbReference type="Proteomes" id="UP000319908"/>
    </source>
</evidence>
<gene>
    <name evidence="1" type="ORF">Poly21_39400</name>
</gene>
<sequence length="91" mass="10052">MNFGTMNAAGLSNLNGLVSIAFDSARRANVPILELGRATYEDSTLRRDSCLGPCRIRLRGRSVHMHSRTWLKDPVIQQSVSSLHSLLGNSR</sequence>
<protein>
    <submittedName>
        <fullName evidence="1">Uncharacterized protein</fullName>
    </submittedName>
</protein>
<evidence type="ECO:0000313" key="1">
    <source>
        <dbReference type="EMBL" id="TWU16734.1"/>
    </source>
</evidence>
<dbReference type="EMBL" id="SJPU01000002">
    <property type="protein sequence ID" value="TWU16734.1"/>
    <property type="molecule type" value="Genomic_DNA"/>
</dbReference>
<dbReference type="Proteomes" id="UP000319908">
    <property type="component" value="Unassembled WGS sequence"/>
</dbReference>